<proteinExistence type="predicted"/>
<comment type="caution">
    <text evidence="1">The sequence shown here is derived from an EMBL/GenBank/DDBJ whole genome shotgun (WGS) entry which is preliminary data.</text>
</comment>
<feature type="non-terminal residue" evidence="1">
    <location>
        <position position="1"/>
    </location>
</feature>
<gene>
    <name evidence="1" type="ORF">S03H2_59158</name>
</gene>
<organism evidence="1">
    <name type="scientific">marine sediment metagenome</name>
    <dbReference type="NCBI Taxonomy" id="412755"/>
    <lineage>
        <taxon>unclassified sequences</taxon>
        <taxon>metagenomes</taxon>
        <taxon>ecological metagenomes</taxon>
    </lineage>
</organism>
<accession>X1IEG7</accession>
<protein>
    <submittedName>
        <fullName evidence="1">Uncharacterized protein</fullName>
    </submittedName>
</protein>
<evidence type="ECO:0000313" key="1">
    <source>
        <dbReference type="EMBL" id="GAH80092.1"/>
    </source>
</evidence>
<dbReference type="EMBL" id="BARU01038027">
    <property type="protein sequence ID" value="GAH80092.1"/>
    <property type="molecule type" value="Genomic_DNA"/>
</dbReference>
<reference evidence="1" key="1">
    <citation type="journal article" date="2014" name="Front. Microbiol.">
        <title>High frequency of phylogenetically diverse reductive dehalogenase-homologous genes in deep subseafloor sedimentary metagenomes.</title>
        <authorList>
            <person name="Kawai M."/>
            <person name="Futagami T."/>
            <person name="Toyoda A."/>
            <person name="Takaki Y."/>
            <person name="Nishi S."/>
            <person name="Hori S."/>
            <person name="Arai W."/>
            <person name="Tsubouchi T."/>
            <person name="Morono Y."/>
            <person name="Uchiyama I."/>
            <person name="Ito T."/>
            <person name="Fujiyama A."/>
            <person name="Inagaki F."/>
            <person name="Takami H."/>
        </authorList>
    </citation>
    <scope>NUCLEOTIDE SEQUENCE</scope>
    <source>
        <strain evidence="1">Expedition CK06-06</strain>
    </source>
</reference>
<dbReference type="AlphaFoldDB" id="X1IEG7"/>
<name>X1IEG7_9ZZZZ</name>
<sequence>RNLGVEHLGELNLVLDALRGGPRAQVEVVQSVLRMAGRSDRIPAPKLYLEVGSRLGMFFCSDVTAQLTSLGQRLLEESTFPPYDSFNSVQKRTLVPEILGHPDIVAGVESTIRLFTTVDTSGKIFRLDSIDLEEAQELTLEVLQALELAHLEDVYIVIGSDGLKRLHTVLGSTIAQTDQELWQSQLETNKRARNAEEYVVEYERRRLMQAGYHRLAESVERISEYDAKASYDVLSYNTDGSIKVHR</sequence>
<feature type="non-terminal residue" evidence="1">
    <location>
        <position position="246"/>
    </location>
</feature>